<dbReference type="AlphaFoldDB" id="A0A410P3T9"/>
<dbReference type="Proteomes" id="UP000287243">
    <property type="component" value="Chromosome"/>
</dbReference>
<reference evidence="9 10" key="1">
    <citation type="submission" date="2017-01" db="EMBL/GenBank/DDBJ databases">
        <title>First insights into the biology of 'candidatus Vampirococcus archaeovorus'.</title>
        <authorList>
            <person name="Kizina J."/>
            <person name="Jordan S."/>
            <person name="Stueber K."/>
            <person name="Reinhardt R."/>
            <person name="Harder J."/>
        </authorList>
    </citation>
    <scope>NUCLEOTIDE SEQUENCE [LARGE SCALE GENOMIC DNA]</scope>
    <source>
        <strain evidence="9 10">LiM</strain>
    </source>
</reference>
<dbReference type="GO" id="GO:0005737">
    <property type="term" value="C:cytoplasm"/>
    <property type="evidence" value="ECO:0007669"/>
    <property type="project" value="UniProtKB-SubCell"/>
</dbReference>
<evidence type="ECO:0000256" key="4">
    <source>
        <dbReference type="ARBA" id="ARBA00022516"/>
    </source>
</evidence>
<comment type="subcellular location">
    <subcellularLocation>
        <location evidence="1">Cytoplasm</location>
    </subcellularLocation>
</comment>
<dbReference type="FunFam" id="3.10.129.10:FF:000001">
    <property type="entry name" value="3-hydroxyacyl-[acyl-carrier-protein] dehydratase FabZ"/>
    <property type="match status" value="1"/>
</dbReference>
<accession>A0A410P3T9</accession>
<dbReference type="PANTHER" id="PTHR30272">
    <property type="entry name" value="3-HYDROXYACYL-[ACYL-CARRIER-PROTEIN] DEHYDRATASE"/>
    <property type="match status" value="1"/>
</dbReference>
<name>A0A410P3T9_VELA1</name>
<evidence type="ECO:0000256" key="8">
    <source>
        <dbReference type="ARBA" id="ARBA00025049"/>
    </source>
</evidence>
<keyword evidence="4" id="KW-0444">Lipid biosynthesis</keyword>
<sequence length="143" mass="16038">MVLEIEDIKKLIPQRFPFLMIDRVLEASPEKVVAIKNVTASEQFFKGHFPGQPIMPGALVIEAMAQTGIILYKQKFANDKVLFLVSVKSRFLKPVIPGDQMMITVEPIKMMSRMGIFNAIITIEDRKIAEAEIAFGSQDAKSI</sequence>
<keyword evidence="3" id="KW-0963">Cytoplasm</keyword>
<evidence type="ECO:0000313" key="10">
    <source>
        <dbReference type="Proteomes" id="UP000287243"/>
    </source>
</evidence>
<dbReference type="InterPro" id="IPR029069">
    <property type="entry name" value="HotDog_dom_sf"/>
</dbReference>
<evidence type="ECO:0000256" key="2">
    <source>
        <dbReference type="ARBA" id="ARBA00013167"/>
    </source>
</evidence>
<dbReference type="SUPFAM" id="SSF54637">
    <property type="entry name" value="Thioesterase/thiol ester dehydrase-isomerase"/>
    <property type="match status" value="1"/>
</dbReference>
<dbReference type="GO" id="GO:0019171">
    <property type="term" value="F:(3R)-hydroxyacyl-[acyl-carrier-protein] dehydratase activity"/>
    <property type="evidence" value="ECO:0007669"/>
    <property type="project" value="UniProtKB-EC"/>
</dbReference>
<evidence type="ECO:0000256" key="6">
    <source>
        <dbReference type="ARBA" id="ARBA00023098"/>
    </source>
</evidence>
<dbReference type="NCBIfam" id="NF000582">
    <property type="entry name" value="PRK00006.1"/>
    <property type="match status" value="1"/>
</dbReference>
<evidence type="ECO:0000256" key="3">
    <source>
        <dbReference type="ARBA" id="ARBA00022490"/>
    </source>
</evidence>
<dbReference type="PANTHER" id="PTHR30272:SF1">
    <property type="entry name" value="3-HYDROXYACYL-[ACYL-CARRIER-PROTEIN] DEHYDRATASE"/>
    <property type="match status" value="1"/>
</dbReference>
<protein>
    <recommendedName>
        <fullName evidence="2">3-hydroxyacyl-[acyl-carrier-protein] dehydratase</fullName>
        <ecNumber evidence="2">4.2.1.59</ecNumber>
    </recommendedName>
</protein>
<evidence type="ECO:0000313" key="9">
    <source>
        <dbReference type="EMBL" id="QAT16826.1"/>
    </source>
</evidence>
<evidence type="ECO:0000256" key="5">
    <source>
        <dbReference type="ARBA" id="ARBA00022556"/>
    </source>
</evidence>
<keyword evidence="6" id="KW-0443">Lipid metabolism</keyword>
<dbReference type="KEGG" id="vai:BU251_03300"/>
<dbReference type="InterPro" id="IPR013114">
    <property type="entry name" value="FabA_FabZ"/>
</dbReference>
<dbReference type="GO" id="GO:0016020">
    <property type="term" value="C:membrane"/>
    <property type="evidence" value="ECO:0007669"/>
    <property type="project" value="GOC"/>
</dbReference>
<dbReference type="GO" id="GO:0009245">
    <property type="term" value="P:lipid A biosynthetic process"/>
    <property type="evidence" value="ECO:0007669"/>
    <property type="project" value="UniProtKB-KW"/>
</dbReference>
<dbReference type="RefSeq" id="WP_128699467.1">
    <property type="nucleotide sequence ID" value="NZ_CP019384.1"/>
</dbReference>
<keyword evidence="10" id="KW-1185">Reference proteome</keyword>
<dbReference type="Pfam" id="PF07977">
    <property type="entry name" value="FabA"/>
    <property type="match status" value="1"/>
</dbReference>
<dbReference type="Gene3D" id="3.10.129.10">
    <property type="entry name" value="Hotdog Thioesterase"/>
    <property type="match status" value="1"/>
</dbReference>
<dbReference type="CDD" id="cd01288">
    <property type="entry name" value="FabZ"/>
    <property type="match status" value="1"/>
</dbReference>
<dbReference type="EMBL" id="CP019384">
    <property type="protein sequence ID" value="QAT16826.1"/>
    <property type="molecule type" value="Genomic_DNA"/>
</dbReference>
<evidence type="ECO:0000256" key="7">
    <source>
        <dbReference type="ARBA" id="ARBA00023239"/>
    </source>
</evidence>
<gene>
    <name evidence="9" type="ORF">BU251_03300</name>
</gene>
<dbReference type="EC" id="4.2.1.59" evidence="2"/>
<evidence type="ECO:0000256" key="1">
    <source>
        <dbReference type="ARBA" id="ARBA00004496"/>
    </source>
</evidence>
<dbReference type="OrthoDB" id="9772788at2"/>
<proteinExistence type="predicted"/>
<comment type="function">
    <text evidence="8">Involved in unsaturated fatty acids biosynthesis. Catalyzes the dehydration of short chain beta-hydroxyacyl-ACPs and long chain saturated and unsaturated beta-hydroxyacyl-ACPs.</text>
</comment>
<organism evidence="9 10">
    <name type="scientific">Velamenicoccus archaeovorus</name>
    <dbReference type="NCBI Taxonomy" id="1930593"/>
    <lineage>
        <taxon>Bacteria</taxon>
        <taxon>Pseudomonadati</taxon>
        <taxon>Candidatus Omnitrophota</taxon>
        <taxon>Candidatus Velamenicoccus</taxon>
    </lineage>
</organism>
<keyword evidence="5" id="KW-0441">Lipid A biosynthesis</keyword>
<keyword evidence="7" id="KW-0456">Lyase</keyword>